<protein>
    <submittedName>
        <fullName evidence="3">Bacterial low temperature requirement A protein LtrA</fullName>
    </submittedName>
</protein>
<feature type="transmembrane region" description="Helical" evidence="2">
    <location>
        <begin position="149"/>
        <end position="166"/>
    </location>
</feature>
<evidence type="ECO:0000313" key="4">
    <source>
        <dbReference type="Proteomes" id="UP000693970"/>
    </source>
</evidence>
<feature type="compositionally biased region" description="Acidic residues" evidence="1">
    <location>
        <begin position="594"/>
        <end position="604"/>
    </location>
</feature>
<comment type="caution">
    <text evidence="3">The sequence shown here is derived from an EMBL/GenBank/DDBJ whole genome shotgun (WGS) entry which is preliminary data.</text>
</comment>
<feature type="region of interest" description="Disordered" evidence="1">
    <location>
        <begin position="588"/>
        <end position="622"/>
    </location>
</feature>
<evidence type="ECO:0000256" key="2">
    <source>
        <dbReference type="SAM" id="Phobius"/>
    </source>
</evidence>
<evidence type="ECO:0000256" key="1">
    <source>
        <dbReference type="SAM" id="MobiDB-lite"/>
    </source>
</evidence>
<reference evidence="3" key="2">
    <citation type="submission" date="2021-04" db="EMBL/GenBank/DDBJ databases">
        <authorList>
            <person name="Podell S."/>
        </authorList>
    </citation>
    <scope>NUCLEOTIDE SEQUENCE</scope>
    <source>
        <strain evidence="3">Hildebrandi</strain>
    </source>
</reference>
<feature type="transmembrane region" description="Helical" evidence="2">
    <location>
        <begin position="224"/>
        <end position="242"/>
    </location>
</feature>
<feature type="transmembrane region" description="Helical" evidence="2">
    <location>
        <begin position="476"/>
        <end position="500"/>
    </location>
</feature>
<feature type="transmembrane region" description="Helical" evidence="2">
    <location>
        <begin position="294"/>
        <end position="316"/>
    </location>
</feature>
<feature type="transmembrane region" description="Helical" evidence="2">
    <location>
        <begin position="337"/>
        <end position="356"/>
    </location>
</feature>
<keyword evidence="2" id="KW-0812">Transmembrane</keyword>
<name>A0A9K3M5N5_9STRA</name>
<dbReference type="Proteomes" id="UP000693970">
    <property type="component" value="Unassembled WGS sequence"/>
</dbReference>
<feature type="transmembrane region" description="Helical" evidence="2">
    <location>
        <begin position="401"/>
        <end position="422"/>
    </location>
</feature>
<feature type="transmembrane region" description="Helical" evidence="2">
    <location>
        <begin position="181"/>
        <end position="203"/>
    </location>
</feature>
<dbReference type="AlphaFoldDB" id="A0A9K3M5N5"/>
<accession>A0A9K3M5N5</accession>
<keyword evidence="2" id="KW-1133">Transmembrane helix</keyword>
<feature type="transmembrane region" description="Helical" evidence="2">
    <location>
        <begin position="529"/>
        <end position="548"/>
    </location>
</feature>
<dbReference type="Pfam" id="PF06772">
    <property type="entry name" value="LtrA"/>
    <property type="match status" value="1"/>
</dbReference>
<feature type="transmembrane region" description="Helical" evidence="2">
    <location>
        <begin position="112"/>
        <end position="129"/>
    </location>
</feature>
<proteinExistence type="predicted"/>
<organism evidence="3 4">
    <name type="scientific">Nitzschia inconspicua</name>
    <dbReference type="NCBI Taxonomy" id="303405"/>
    <lineage>
        <taxon>Eukaryota</taxon>
        <taxon>Sar</taxon>
        <taxon>Stramenopiles</taxon>
        <taxon>Ochrophyta</taxon>
        <taxon>Bacillariophyta</taxon>
        <taxon>Bacillariophyceae</taxon>
        <taxon>Bacillariophycidae</taxon>
        <taxon>Bacillariales</taxon>
        <taxon>Bacillariaceae</taxon>
        <taxon>Nitzschia</taxon>
    </lineage>
</organism>
<gene>
    <name evidence="3" type="ORF">IV203_013429</name>
</gene>
<keyword evidence="4" id="KW-1185">Reference proteome</keyword>
<keyword evidence="2" id="KW-0472">Membrane</keyword>
<feature type="transmembrane region" description="Helical" evidence="2">
    <location>
        <begin position="362"/>
        <end position="380"/>
    </location>
</feature>
<sequence length="622" mass="70841">MAEKVDDAVWISVKVKKAETVEPDLTDAAISSSAANTHAVAASEPSERKSRRVSLYASHRYKVRLFSPPRQRQKWGDDQFLPRVNWGDLFFDLFYVAAFYNLGNVLLTNPSATGLLYFLGCFFPIMNLWHEKMWYDSRFVYGDDIYHKIFEVIVLAALATSISYISPTEKMSDPSSYVEMFGFSISITFCAFLNIVRSIECYFWGRGQRKIIEAASLRDLRWKLMLCAFYVSASITSGIAYFNNKDSSYEGSVVEISDGNETASEEHNRIMAVIESGKANVDPCDKSGTTDVPILLLLLGYMFNELHIFIYIRFCIPKNGEHKKSTIPMNIDFVIHRHGEWIMLVLGESVLSLLIVDGFARGFFMVFYCGIVTVVLLQYLHFRSQPHNPDSHALRRHKDAGATYIILFAWYSAALIVVGASYKMFLYESSIDYDAHRRLGWFSFLPPDNWHEGIRDLAADGSSCGPYGEERKENTAYLYCGAMAIVFFCMDTIVLCHVGLRKEVSRCQFKDAVCTVTGKHSKNYNYKGIVVVTFRCAITIFMATLSLWMSDPEYLAEIGLAAVVAQLINRFLGDIFFPDDGHFGDHHLHHEKEGLDDEDDEYDEEYKWPNVTHPQATENHDP</sequence>
<dbReference type="EMBL" id="JAGRRH010000001">
    <property type="protein sequence ID" value="KAG7374334.1"/>
    <property type="molecule type" value="Genomic_DNA"/>
</dbReference>
<dbReference type="PANTHER" id="PTHR36840:SF1">
    <property type="entry name" value="BLL5714 PROTEIN"/>
    <property type="match status" value="1"/>
</dbReference>
<evidence type="ECO:0000313" key="3">
    <source>
        <dbReference type="EMBL" id="KAG7374334.1"/>
    </source>
</evidence>
<feature type="compositionally biased region" description="Polar residues" evidence="1">
    <location>
        <begin position="612"/>
        <end position="622"/>
    </location>
</feature>
<dbReference type="OrthoDB" id="46634at2759"/>
<dbReference type="PANTHER" id="PTHR36840">
    <property type="entry name" value="BLL5714 PROTEIN"/>
    <property type="match status" value="1"/>
</dbReference>
<dbReference type="InterPro" id="IPR010640">
    <property type="entry name" value="Low_temperature_requirement_A"/>
</dbReference>
<feature type="transmembrane region" description="Helical" evidence="2">
    <location>
        <begin position="80"/>
        <end position="100"/>
    </location>
</feature>
<reference evidence="3" key="1">
    <citation type="journal article" date="2021" name="Sci. Rep.">
        <title>Diploid genomic architecture of Nitzschia inconspicua, an elite biomass production diatom.</title>
        <authorList>
            <person name="Oliver A."/>
            <person name="Podell S."/>
            <person name="Pinowska A."/>
            <person name="Traller J.C."/>
            <person name="Smith S.R."/>
            <person name="McClure R."/>
            <person name="Beliaev A."/>
            <person name="Bohutskyi P."/>
            <person name="Hill E.A."/>
            <person name="Rabines A."/>
            <person name="Zheng H."/>
            <person name="Allen L.Z."/>
            <person name="Kuo A."/>
            <person name="Grigoriev I.V."/>
            <person name="Allen A.E."/>
            <person name="Hazlebeck D."/>
            <person name="Allen E.E."/>
        </authorList>
    </citation>
    <scope>NUCLEOTIDE SEQUENCE</scope>
    <source>
        <strain evidence="3">Hildebrandi</strain>
    </source>
</reference>